<dbReference type="Gene3D" id="3.30.70.270">
    <property type="match status" value="1"/>
</dbReference>
<dbReference type="Pfam" id="PF11799">
    <property type="entry name" value="IMS_C"/>
    <property type="match status" value="1"/>
</dbReference>
<gene>
    <name evidence="7" type="ORF">A946_01955</name>
</gene>
<dbReference type="RefSeq" id="WP_039720715.1">
    <property type="nucleotide sequence ID" value="NZ_JQNX01000001.1"/>
</dbReference>
<evidence type="ECO:0000256" key="1">
    <source>
        <dbReference type="ARBA" id="ARBA00010945"/>
    </source>
</evidence>
<dbReference type="SUPFAM" id="SSF56672">
    <property type="entry name" value="DNA/RNA polymerases"/>
    <property type="match status" value="1"/>
</dbReference>
<keyword evidence="3" id="KW-0741">SOS mutagenesis</keyword>
<feature type="domain" description="UmuC" evidence="6">
    <location>
        <begin position="7"/>
        <end position="189"/>
    </location>
</feature>
<evidence type="ECO:0000256" key="5">
    <source>
        <dbReference type="ARBA" id="ARBA00023236"/>
    </source>
</evidence>
<dbReference type="InterPro" id="IPR001126">
    <property type="entry name" value="UmuC"/>
</dbReference>
<keyword evidence="8" id="KW-1185">Reference proteome</keyword>
<reference evidence="7 8" key="1">
    <citation type="submission" date="2014-08" db="EMBL/GenBank/DDBJ databases">
        <title>Methylacidiphilum kamchatkense strain Kam1 draft genome sequence.</title>
        <authorList>
            <person name="Birkeland N.-K."/>
            <person name="Erikstad H.A."/>
        </authorList>
    </citation>
    <scope>NUCLEOTIDE SEQUENCE [LARGE SCALE GENOMIC DNA]</scope>
    <source>
        <strain evidence="7 8">Kam1</strain>
    </source>
</reference>
<evidence type="ECO:0000256" key="4">
    <source>
        <dbReference type="ARBA" id="ARBA00023204"/>
    </source>
</evidence>
<organism evidence="7 8">
    <name type="scientific">Methylacidiphilum kamchatkense Kam1</name>
    <dbReference type="NCBI Taxonomy" id="1202785"/>
    <lineage>
        <taxon>Bacteria</taxon>
        <taxon>Pseudomonadati</taxon>
        <taxon>Verrucomicrobiota</taxon>
        <taxon>Methylacidiphilae</taxon>
        <taxon>Methylacidiphilales</taxon>
        <taxon>Methylacidiphilaceae</taxon>
        <taxon>Methylacidiphilum (ex Ratnadevi et al. 2023)</taxon>
    </lineage>
</organism>
<dbReference type="Pfam" id="PF13438">
    <property type="entry name" value="DUF4113"/>
    <property type="match status" value="1"/>
</dbReference>
<evidence type="ECO:0000313" key="8">
    <source>
        <dbReference type="Proteomes" id="UP000031594"/>
    </source>
</evidence>
<dbReference type="InterPro" id="IPR025188">
    <property type="entry name" value="DUF4113"/>
</dbReference>
<dbReference type="Proteomes" id="UP000031594">
    <property type="component" value="Unassembled WGS sequence"/>
</dbReference>
<protein>
    <submittedName>
        <fullName evidence="7">Nucleotidyltransferase</fullName>
    </submittedName>
</protein>
<dbReference type="Gene3D" id="3.40.1170.60">
    <property type="match status" value="1"/>
</dbReference>
<dbReference type="CDD" id="cd01700">
    <property type="entry name" value="PolY_Pol_V_umuC"/>
    <property type="match status" value="1"/>
</dbReference>
<comment type="similarity">
    <text evidence="1">Belongs to the DNA polymerase type-Y family.</text>
</comment>
<dbReference type="Pfam" id="PF00817">
    <property type="entry name" value="IMS"/>
    <property type="match status" value="1"/>
</dbReference>
<dbReference type="InterPro" id="IPR050116">
    <property type="entry name" value="DNA_polymerase-Y"/>
</dbReference>
<evidence type="ECO:0000256" key="2">
    <source>
        <dbReference type="ARBA" id="ARBA00022763"/>
    </source>
</evidence>
<name>A0ABR4ZYZ3_9BACT</name>
<dbReference type="PANTHER" id="PTHR11076:SF34">
    <property type="entry name" value="PROTEIN UMUC"/>
    <property type="match status" value="1"/>
</dbReference>
<accession>A0ABR4ZYZ3</accession>
<dbReference type="InterPro" id="IPR043128">
    <property type="entry name" value="Rev_trsase/Diguanyl_cyclase"/>
</dbReference>
<sequence>MNKQKRFGLIDCDNFYVSCERLFNPFLEGKPVVVLSNNDGCVVSRSKEAKALGVPMGAPFFQWKEFFQSHKLIALSSNYTLYGDISSRVMELVEASAPLVEVYSIDEAWVDLTDSPSPYEYASELRKKIWRWTGIPVTIGIGPTKTLAKVASKIAKKADNLRGVNFLANEDQITAALSTIAVEDVWGIGHKLAARLKELKIHSGLDLRNADPFHIRKLFSVMLERTVWELRGVSCFDFEENAKPPKQILSSQTFGKALFRLDELQAATANFVNEAGGKLRRFGLAAGSMTVFVRHGSFPGQVTSATLRFIEPVEDTITLLDKGESLLQSIYKPNRTYTKSGVLLFDLQPKGNRQLAFWSSKEEKKEKLRTLSQLLDDWSMGRSKPALRVGTELFSENWRLRAERKTPRYTSRWKEIPTVRA</sequence>
<dbReference type="PANTHER" id="PTHR11076">
    <property type="entry name" value="DNA REPAIR POLYMERASE UMUC / TRANSFERASE FAMILY MEMBER"/>
    <property type="match status" value="1"/>
</dbReference>
<proteinExistence type="inferred from homology"/>
<dbReference type="InterPro" id="IPR017961">
    <property type="entry name" value="DNA_pol_Y-fam_little_finger"/>
</dbReference>
<evidence type="ECO:0000313" key="7">
    <source>
        <dbReference type="EMBL" id="KIE59462.1"/>
    </source>
</evidence>
<dbReference type="Gene3D" id="1.10.150.20">
    <property type="entry name" value="5' to 3' exonuclease, C-terminal subdomain"/>
    <property type="match status" value="1"/>
</dbReference>
<comment type="caution">
    <text evidence="7">The sequence shown here is derived from an EMBL/GenBank/DDBJ whole genome shotgun (WGS) entry which is preliminary data.</text>
</comment>
<evidence type="ECO:0000256" key="3">
    <source>
        <dbReference type="ARBA" id="ARBA00023199"/>
    </source>
</evidence>
<dbReference type="PROSITE" id="PS50173">
    <property type="entry name" value="UMUC"/>
    <property type="match status" value="1"/>
</dbReference>
<keyword evidence="2" id="KW-0227">DNA damage</keyword>
<keyword evidence="4" id="KW-0234">DNA repair</keyword>
<keyword evidence="5" id="KW-0742">SOS response</keyword>
<dbReference type="EMBL" id="JQNX01000001">
    <property type="protein sequence ID" value="KIE59462.1"/>
    <property type="molecule type" value="Genomic_DNA"/>
</dbReference>
<dbReference type="InterPro" id="IPR043502">
    <property type="entry name" value="DNA/RNA_pol_sf"/>
</dbReference>
<evidence type="ECO:0000259" key="6">
    <source>
        <dbReference type="PROSITE" id="PS50173"/>
    </source>
</evidence>